<reference evidence="2" key="1">
    <citation type="submission" date="2018-05" db="EMBL/GenBank/DDBJ databases">
        <authorList>
            <person name="Lanie J.A."/>
            <person name="Ng W.-L."/>
            <person name="Kazmierczak K.M."/>
            <person name="Andrzejewski T.M."/>
            <person name="Davidsen T.M."/>
            <person name="Wayne K.J."/>
            <person name="Tettelin H."/>
            <person name="Glass J.I."/>
            <person name="Rusch D."/>
            <person name="Podicherti R."/>
            <person name="Tsui H.-C.T."/>
            <person name="Winkler M.E."/>
        </authorList>
    </citation>
    <scope>NUCLEOTIDE SEQUENCE</scope>
</reference>
<dbReference type="EMBL" id="UINC01046100">
    <property type="protein sequence ID" value="SVB53691.1"/>
    <property type="molecule type" value="Genomic_DNA"/>
</dbReference>
<keyword evidence="1" id="KW-1133">Transmembrane helix</keyword>
<evidence type="ECO:0000313" key="2">
    <source>
        <dbReference type="EMBL" id="SVB53691.1"/>
    </source>
</evidence>
<feature type="transmembrane region" description="Helical" evidence="1">
    <location>
        <begin position="20"/>
        <end position="38"/>
    </location>
</feature>
<sequence>MKNWTIGFLKKHYGKGSHRWAFWFEGIVIGLLVYHFFII</sequence>
<organism evidence="2">
    <name type="scientific">marine metagenome</name>
    <dbReference type="NCBI Taxonomy" id="408172"/>
    <lineage>
        <taxon>unclassified sequences</taxon>
        <taxon>metagenomes</taxon>
        <taxon>ecological metagenomes</taxon>
    </lineage>
</organism>
<proteinExistence type="predicted"/>
<keyword evidence="1" id="KW-0812">Transmembrane</keyword>
<protein>
    <submittedName>
        <fullName evidence="2">Uncharacterized protein</fullName>
    </submittedName>
</protein>
<name>A0A382EUR2_9ZZZZ</name>
<dbReference type="AlphaFoldDB" id="A0A382EUR2"/>
<gene>
    <name evidence="2" type="ORF">METZ01_LOCUS206545</name>
</gene>
<accession>A0A382EUR2</accession>
<evidence type="ECO:0000256" key="1">
    <source>
        <dbReference type="SAM" id="Phobius"/>
    </source>
</evidence>
<keyword evidence="1" id="KW-0472">Membrane</keyword>